<evidence type="ECO:0000256" key="8">
    <source>
        <dbReference type="ARBA" id="ARBA00022840"/>
    </source>
</evidence>
<dbReference type="Proteomes" id="UP000409545">
    <property type="component" value="Unassembled WGS sequence"/>
</dbReference>
<dbReference type="Gene3D" id="3.40.50.620">
    <property type="entry name" value="HUPs"/>
    <property type="match status" value="1"/>
</dbReference>
<reference evidence="14 15" key="1">
    <citation type="submission" date="2018-08" db="EMBL/GenBank/DDBJ databases">
        <authorList>
            <consortium name="NARMS: The National Antimicrobial Resistance Monitoring System"/>
        </authorList>
    </citation>
    <scope>NUCLEOTIDE SEQUENCE [LARGE SCALE GENOMIC DNA]</scope>
    <source>
        <strain evidence="14 15">FSIS11812579</strain>
        <strain evidence="13 16">FSIS1711007</strain>
    </source>
</reference>
<dbReference type="EMBL" id="AACGUZ010000007">
    <property type="protein sequence ID" value="EAK5103605.1"/>
    <property type="molecule type" value="Genomic_DNA"/>
</dbReference>
<comment type="catalytic activity">
    <reaction evidence="10 11">
        <text>nicotinate beta-D-ribonucleotide + ATP + H(+) = deamido-NAD(+) + diphosphate</text>
        <dbReference type="Rhea" id="RHEA:22860"/>
        <dbReference type="ChEBI" id="CHEBI:15378"/>
        <dbReference type="ChEBI" id="CHEBI:30616"/>
        <dbReference type="ChEBI" id="CHEBI:33019"/>
        <dbReference type="ChEBI" id="CHEBI:57502"/>
        <dbReference type="ChEBI" id="CHEBI:58437"/>
        <dbReference type="EC" id="2.7.7.18"/>
    </reaction>
</comment>
<dbReference type="InterPro" id="IPR014729">
    <property type="entry name" value="Rossmann-like_a/b/a_fold"/>
</dbReference>
<dbReference type="GO" id="GO:0004515">
    <property type="term" value="F:nicotinate-nucleotide adenylyltransferase activity"/>
    <property type="evidence" value="ECO:0007669"/>
    <property type="project" value="UniProtKB-UniRule"/>
</dbReference>
<dbReference type="eggNOG" id="COG1057">
    <property type="taxonomic scope" value="Bacteria"/>
</dbReference>
<keyword evidence="5 11" id="KW-0808">Transferase</keyword>
<evidence type="ECO:0000256" key="10">
    <source>
        <dbReference type="ARBA" id="ARBA00048721"/>
    </source>
</evidence>
<evidence type="ECO:0000256" key="4">
    <source>
        <dbReference type="ARBA" id="ARBA00022642"/>
    </source>
</evidence>
<dbReference type="NCBIfam" id="TIGR00482">
    <property type="entry name" value="nicotinate (nicotinamide) nucleotide adenylyltransferase"/>
    <property type="match status" value="1"/>
</dbReference>
<sequence>MKIALFGGSFDPPHKGHDAIIKEALAKLDIDKLIIVPTFINPFKKGFFADEKQRFAWVNKLWGNLEKVEICDFEIKQKRPVPSIESVEYLYKIYHPSKFYLLIGADHLEKLHLWHDFERLNSLVEFIIANRNDIEIPKNFKDLKTNIKIASSFIRSTLDTHEVCDEIKNEVKNYYEKLQKN</sequence>
<keyword evidence="6 11" id="KW-0548">Nucleotidyltransferase</keyword>
<evidence type="ECO:0000313" key="13">
    <source>
        <dbReference type="EMBL" id="EAK5103605.1"/>
    </source>
</evidence>
<dbReference type="KEGG" id="ccof:VC76_07025"/>
<keyword evidence="7 11" id="KW-0547">Nucleotide-binding</keyword>
<dbReference type="EC" id="2.7.7.18" evidence="11"/>
<evidence type="ECO:0000259" key="12">
    <source>
        <dbReference type="Pfam" id="PF01467"/>
    </source>
</evidence>
<dbReference type="RefSeq" id="WP_002779157.1">
    <property type="nucleotide sequence ID" value="NZ_AANOQZ020000005.1"/>
</dbReference>
<dbReference type="Pfam" id="PF01467">
    <property type="entry name" value="CTP_transf_like"/>
    <property type="match status" value="1"/>
</dbReference>
<dbReference type="HAMAP" id="MF_00244">
    <property type="entry name" value="NaMN_adenylyltr"/>
    <property type="match status" value="1"/>
</dbReference>
<protein>
    <recommendedName>
        <fullName evidence="11">Probable nicotinate-nucleotide adenylyltransferase</fullName>
        <ecNumber evidence="11">2.7.7.18</ecNumber>
    </recommendedName>
    <alternativeName>
        <fullName evidence="11">Deamido-NAD(+) diphosphorylase</fullName>
    </alternativeName>
    <alternativeName>
        <fullName evidence="11">Deamido-NAD(+) pyrophosphorylase</fullName>
    </alternativeName>
    <alternativeName>
        <fullName evidence="11">Nicotinate mononucleotide adenylyltransferase</fullName>
        <shortName evidence="11">NaMN adenylyltransferase</shortName>
    </alternativeName>
</protein>
<gene>
    <name evidence="11 14" type="primary">nadD</name>
    <name evidence="13" type="ORF">B9Q54_04920</name>
    <name evidence="14" type="ORF">DYF97_02970</name>
</gene>
<dbReference type="GO" id="GO:0009435">
    <property type="term" value="P:NAD+ biosynthetic process"/>
    <property type="evidence" value="ECO:0007669"/>
    <property type="project" value="UniProtKB-UniRule"/>
</dbReference>
<evidence type="ECO:0000313" key="16">
    <source>
        <dbReference type="Proteomes" id="UP000409545"/>
    </source>
</evidence>
<dbReference type="InterPro" id="IPR004821">
    <property type="entry name" value="Cyt_trans-like"/>
</dbReference>
<keyword evidence="8 11" id="KW-0067">ATP-binding</keyword>
<dbReference type="EMBL" id="AACRQU010000004">
    <property type="protein sequence ID" value="EAL8416371.1"/>
    <property type="molecule type" value="Genomic_DNA"/>
</dbReference>
<comment type="similarity">
    <text evidence="3 11">Belongs to the NadD family.</text>
</comment>
<evidence type="ECO:0000256" key="11">
    <source>
        <dbReference type="HAMAP-Rule" id="MF_00244"/>
    </source>
</evidence>
<evidence type="ECO:0000256" key="7">
    <source>
        <dbReference type="ARBA" id="ARBA00022741"/>
    </source>
</evidence>
<dbReference type="PANTHER" id="PTHR39321:SF3">
    <property type="entry name" value="PHOSPHOPANTETHEINE ADENYLYLTRANSFERASE"/>
    <property type="match status" value="1"/>
</dbReference>
<proteinExistence type="inferred from homology"/>
<evidence type="ECO:0000313" key="15">
    <source>
        <dbReference type="Proteomes" id="UP000333665"/>
    </source>
</evidence>
<evidence type="ECO:0000256" key="9">
    <source>
        <dbReference type="ARBA" id="ARBA00023027"/>
    </source>
</evidence>
<dbReference type="KEGG" id="ccoo:ATE51_00756"/>
<comment type="pathway">
    <text evidence="2 11">Cofactor biosynthesis; NAD(+) biosynthesis; deamido-NAD(+) from nicotinate D-ribonucleotide: step 1/1.</text>
</comment>
<keyword evidence="4 11" id="KW-0662">Pyridine nucleotide biosynthesis</keyword>
<comment type="function">
    <text evidence="1 11">Catalyzes the reversible adenylation of nicotinate mononucleotide (NaMN) to nicotinic acid adenine dinucleotide (NaAD).</text>
</comment>
<organism evidence="14 15">
    <name type="scientific">Campylobacter coli</name>
    <dbReference type="NCBI Taxonomy" id="195"/>
    <lineage>
        <taxon>Bacteria</taxon>
        <taxon>Pseudomonadati</taxon>
        <taxon>Campylobacterota</taxon>
        <taxon>Epsilonproteobacteria</taxon>
        <taxon>Campylobacterales</taxon>
        <taxon>Campylobacteraceae</taxon>
        <taxon>Campylobacter</taxon>
    </lineage>
</organism>
<evidence type="ECO:0000256" key="6">
    <source>
        <dbReference type="ARBA" id="ARBA00022695"/>
    </source>
</evidence>
<evidence type="ECO:0000256" key="3">
    <source>
        <dbReference type="ARBA" id="ARBA00009014"/>
    </source>
</evidence>
<name>A0A0Q2SNT1_CAMCO</name>
<dbReference type="PANTHER" id="PTHR39321">
    <property type="entry name" value="NICOTINATE-NUCLEOTIDE ADENYLYLTRANSFERASE-RELATED"/>
    <property type="match status" value="1"/>
</dbReference>
<comment type="caution">
    <text evidence="14">The sequence shown here is derived from an EMBL/GenBank/DDBJ whole genome shotgun (WGS) entry which is preliminary data.</text>
</comment>
<evidence type="ECO:0000256" key="2">
    <source>
        <dbReference type="ARBA" id="ARBA00005019"/>
    </source>
</evidence>
<dbReference type="NCBIfam" id="TIGR00125">
    <property type="entry name" value="cyt_tran_rel"/>
    <property type="match status" value="1"/>
</dbReference>
<dbReference type="GO" id="GO:0005524">
    <property type="term" value="F:ATP binding"/>
    <property type="evidence" value="ECO:0007669"/>
    <property type="project" value="UniProtKB-KW"/>
</dbReference>
<dbReference type="InterPro" id="IPR005248">
    <property type="entry name" value="NadD/NMNAT"/>
</dbReference>
<dbReference type="AlphaFoldDB" id="A0A0Q2SNT1"/>
<dbReference type="SUPFAM" id="SSF52374">
    <property type="entry name" value="Nucleotidylyl transferase"/>
    <property type="match status" value="1"/>
</dbReference>
<dbReference type="UniPathway" id="UPA00253">
    <property type="reaction ID" value="UER00332"/>
</dbReference>
<evidence type="ECO:0000256" key="1">
    <source>
        <dbReference type="ARBA" id="ARBA00002324"/>
    </source>
</evidence>
<keyword evidence="9 11" id="KW-0520">NAD</keyword>
<accession>A0A0Q2SNT1</accession>
<dbReference type="Proteomes" id="UP000333665">
    <property type="component" value="Unassembled WGS sequence"/>
</dbReference>
<evidence type="ECO:0000256" key="5">
    <source>
        <dbReference type="ARBA" id="ARBA00022679"/>
    </source>
</evidence>
<evidence type="ECO:0000313" key="14">
    <source>
        <dbReference type="EMBL" id="EAL8416371.1"/>
    </source>
</evidence>
<dbReference type="CDD" id="cd02165">
    <property type="entry name" value="NMNAT"/>
    <property type="match status" value="1"/>
</dbReference>
<feature type="domain" description="Cytidyltransferase-like" evidence="12">
    <location>
        <begin position="5"/>
        <end position="155"/>
    </location>
</feature>